<name>A0ABW3D9I1_9BACL</name>
<evidence type="ECO:0000256" key="1">
    <source>
        <dbReference type="ARBA" id="ARBA00004496"/>
    </source>
</evidence>
<keyword evidence="5 8" id="KW-0547">Nucleotide-binding</keyword>
<dbReference type="Gene3D" id="1.20.59.20">
    <property type="match status" value="1"/>
</dbReference>
<evidence type="ECO:0000256" key="5">
    <source>
        <dbReference type="ARBA" id="ARBA00022741"/>
    </source>
</evidence>
<evidence type="ECO:0000256" key="4">
    <source>
        <dbReference type="ARBA" id="ARBA00022694"/>
    </source>
</evidence>
<keyword evidence="3 8" id="KW-0436">Ligase</keyword>
<dbReference type="NCBIfam" id="TIGR02433">
    <property type="entry name" value="lysidine_TilS_C"/>
    <property type="match status" value="1"/>
</dbReference>
<comment type="subcellular location">
    <subcellularLocation>
        <location evidence="1 8">Cytoplasm</location>
    </subcellularLocation>
</comment>
<dbReference type="SMART" id="SM00977">
    <property type="entry name" value="TilS_C"/>
    <property type="match status" value="1"/>
</dbReference>
<keyword evidence="11" id="KW-1185">Reference proteome</keyword>
<dbReference type="CDD" id="cd01992">
    <property type="entry name" value="TilS_N"/>
    <property type="match status" value="1"/>
</dbReference>
<sequence>MELIRRVEDKINKERWFDPGERIVVAVSGGPDSVALLHLLFLLSKRHGWKLLVGHVNHQFREESEEEAEFVQEWAASLGLPCKVGVINVPRYIEETGDNPQNAAREQRYRFLTSIAREFGARKLALGHHADDQAETVLMRLIRGTGPSGLAGIPAANTMDGVERIRPLLEVYKAELVNYCTEHHLTYYVDRSNEERKYARNRVRLDVIPELTKYNPQFVESLNRLSLMIREEDDYMDRETAAAYKRIVRSTPENGEISFSRKEFISLHVALQRRLIKLILNYLNFCADSVEFTGVELLREAILQERSSTLTLEAGDRIRFFKEYDRIGFVRNYSPSRPFHYPVELNRSSLYLPESGMSMEYFITRSCEDCHGFGQRTRDCAMFDLDLLELPLTVRSRLAGDRMQVLGLNGSKKVKDIFIDAKISPRERDRVPLVVDGAGRIIWIPGIKRSEHAVVTNRTARYLYMKVTREST</sequence>
<keyword evidence="2 8" id="KW-0963">Cytoplasm</keyword>
<dbReference type="InterPro" id="IPR012094">
    <property type="entry name" value="tRNA_Ile_lys_synt"/>
</dbReference>
<dbReference type="HAMAP" id="MF_01161">
    <property type="entry name" value="tRNA_Ile_lys_synt"/>
    <property type="match status" value="1"/>
</dbReference>
<dbReference type="Gene3D" id="3.40.50.620">
    <property type="entry name" value="HUPs"/>
    <property type="match status" value="1"/>
</dbReference>
<evidence type="ECO:0000313" key="11">
    <source>
        <dbReference type="Proteomes" id="UP001597120"/>
    </source>
</evidence>
<dbReference type="EMBL" id="JBHTIU010000033">
    <property type="protein sequence ID" value="MFD0869636.1"/>
    <property type="molecule type" value="Genomic_DNA"/>
</dbReference>
<evidence type="ECO:0000256" key="7">
    <source>
        <dbReference type="ARBA" id="ARBA00048539"/>
    </source>
</evidence>
<evidence type="ECO:0000256" key="6">
    <source>
        <dbReference type="ARBA" id="ARBA00022840"/>
    </source>
</evidence>
<evidence type="ECO:0000313" key="10">
    <source>
        <dbReference type="EMBL" id="MFD0869636.1"/>
    </source>
</evidence>
<organism evidence="10 11">
    <name type="scientific">Paenibacillus residui</name>
    <dbReference type="NCBI Taxonomy" id="629724"/>
    <lineage>
        <taxon>Bacteria</taxon>
        <taxon>Bacillati</taxon>
        <taxon>Bacillota</taxon>
        <taxon>Bacilli</taxon>
        <taxon>Bacillales</taxon>
        <taxon>Paenibacillaceae</taxon>
        <taxon>Paenibacillus</taxon>
    </lineage>
</organism>
<comment type="domain">
    <text evidence="8">The N-terminal region contains the highly conserved SGGXDS motif, predicted to be a P-loop motif involved in ATP binding.</text>
</comment>
<dbReference type="RefSeq" id="WP_144936784.1">
    <property type="nucleotide sequence ID" value="NZ_JBHTIU010000033.1"/>
</dbReference>
<evidence type="ECO:0000256" key="2">
    <source>
        <dbReference type="ARBA" id="ARBA00022490"/>
    </source>
</evidence>
<comment type="function">
    <text evidence="8">Ligates lysine onto the cytidine present at position 34 of the AUA codon-specific tRNA(Ile) that contains the anticodon CAU, in an ATP-dependent manner. Cytidine is converted to lysidine, thus changing the amino acid specificity of the tRNA from methionine to isoleucine.</text>
</comment>
<protein>
    <recommendedName>
        <fullName evidence="8">tRNA(Ile)-lysidine synthase</fullName>
        <ecNumber evidence="8">6.3.4.19</ecNumber>
    </recommendedName>
    <alternativeName>
        <fullName evidence="8">tRNA(Ile)-2-lysyl-cytidine synthase</fullName>
    </alternativeName>
    <alternativeName>
        <fullName evidence="8">tRNA(Ile)-lysidine synthetase</fullName>
    </alternativeName>
</protein>
<comment type="caution">
    <text evidence="10">The sequence shown here is derived from an EMBL/GenBank/DDBJ whole genome shotgun (WGS) entry which is preliminary data.</text>
</comment>
<comment type="catalytic activity">
    <reaction evidence="7 8">
        <text>cytidine(34) in tRNA(Ile2) + L-lysine + ATP = lysidine(34) in tRNA(Ile2) + AMP + diphosphate + H(+)</text>
        <dbReference type="Rhea" id="RHEA:43744"/>
        <dbReference type="Rhea" id="RHEA-COMP:10625"/>
        <dbReference type="Rhea" id="RHEA-COMP:10670"/>
        <dbReference type="ChEBI" id="CHEBI:15378"/>
        <dbReference type="ChEBI" id="CHEBI:30616"/>
        <dbReference type="ChEBI" id="CHEBI:32551"/>
        <dbReference type="ChEBI" id="CHEBI:33019"/>
        <dbReference type="ChEBI" id="CHEBI:82748"/>
        <dbReference type="ChEBI" id="CHEBI:83665"/>
        <dbReference type="ChEBI" id="CHEBI:456215"/>
        <dbReference type="EC" id="6.3.4.19"/>
    </reaction>
</comment>
<gene>
    <name evidence="8 10" type="primary">tilS</name>
    <name evidence="10" type="ORF">ACFQ03_10780</name>
</gene>
<dbReference type="InterPro" id="IPR011063">
    <property type="entry name" value="TilS/TtcA_N"/>
</dbReference>
<dbReference type="InterPro" id="IPR014729">
    <property type="entry name" value="Rossmann-like_a/b/a_fold"/>
</dbReference>
<feature type="binding site" evidence="8">
    <location>
        <begin position="28"/>
        <end position="33"/>
    </location>
    <ligand>
        <name>ATP</name>
        <dbReference type="ChEBI" id="CHEBI:30616"/>
    </ligand>
</feature>
<dbReference type="SUPFAM" id="SSF56037">
    <property type="entry name" value="PheT/TilS domain"/>
    <property type="match status" value="1"/>
</dbReference>
<dbReference type="GO" id="GO:0032267">
    <property type="term" value="F:tRNA(Ile)-lysidine synthase activity"/>
    <property type="evidence" value="ECO:0007669"/>
    <property type="project" value="UniProtKB-EC"/>
</dbReference>
<dbReference type="Pfam" id="PF11734">
    <property type="entry name" value="TilS_C"/>
    <property type="match status" value="1"/>
</dbReference>
<feature type="domain" description="Lysidine-tRNA(Ile) synthetase C-terminal" evidence="9">
    <location>
        <begin position="392"/>
        <end position="465"/>
    </location>
</feature>
<dbReference type="PANTHER" id="PTHR43033">
    <property type="entry name" value="TRNA(ILE)-LYSIDINE SYNTHASE-RELATED"/>
    <property type="match status" value="1"/>
</dbReference>
<evidence type="ECO:0000259" key="9">
    <source>
        <dbReference type="SMART" id="SM00977"/>
    </source>
</evidence>
<dbReference type="InterPro" id="IPR012795">
    <property type="entry name" value="tRNA_Ile_lys_synt_N"/>
</dbReference>
<dbReference type="PANTHER" id="PTHR43033:SF1">
    <property type="entry name" value="TRNA(ILE)-LYSIDINE SYNTHASE-RELATED"/>
    <property type="match status" value="1"/>
</dbReference>
<reference evidence="11" key="1">
    <citation type="journal article" date="2019" name="Int. J. Syst. Evol. Microbiol.">
        <title>The Global Catalogue of Microorganisms (GCM) 10K type strain sequencing project: providing services to taxonomists for standard genome sequencing and annotation.</title>
        <authorList>
            <consortium name="The Broad Institute Genomics Platform"/>
            <consortium name="The Broad Institute Genome Sequencing Center for Infectious Disease"/>
            <person name="Wu L."/>
            <person name="Ma J."/>
        </authorList>
    </citation>
    <scope>NUCLEOTIDE SEQUENCE [LARGE SCALE GENOMIC DNA]</scope>
    <source>
        <strain evidence="11">CCUG 57263</strain>
    </source>
</reference>
<keyword evidence="4 8" id="KW-0819">tRNA processing</keyword>
<dbReference type="InterPro" id="IPR012796">
    <property type="entry name" value="Lysidine-tRNA-synth_C"/>
</dbReference>
<evidence type="ECO:0000256" key="3">
    <source>
        <dbReference type="ARBA" id="ARBA00022598"/>
    </source>
</evidence>
<keyword evidence="6 8" id="KW-0067">ATP-binding</keyword>
<dbReference type="NCBIfam" id="TIGR02432">
    <property type="entry name" value="lysidine_TilS_N"/>
    <property type="match status" value="1"/>
</dbReference>
<dbReference type="SUPFAM" id="SSF82829">
    <property type="entry name" value="MesJ substrate recognition domain-like"/>
    <property type="match status" value="1"/>
</dbReference>
<dbReference type="Pfam" id="PF01171">
    <property type="entry name" value="ATP_bind_3"/>
    <property type="match status" value="1"/>
</dbReference>
<dbReference type="SUPFAM" id="SSF52402">
    <property type="entry name" value="Adenine nucleotide alpha hydrolases-like"/>
    <property type="match status" value="1"/>
</dbReference>
<proteinExistence type="inferred from homology"/>
<evidence type="ECO:0000256" key="8">
    <source>
        <dbReference type="HAMAP-Rule" id="MF_01161"/>
    </source>
</evidence>
<dbReference type="EC" id="6.3.4.19" evidence="8"/>
<accession>A0ABW3D9I1</accession>
<comment type="similarity">
    <text evidence="8">Belongs to the tRNA(Ile)-lysidine synthase family.</text>
</comment>
<dbReference type="Proteomes" id="UP001597120">
    <property type="component" value="Unassembled WGS sequence"/>
</dbReference>